<dbReference type="InterPro" id="IPR007715">
    <property type="entry name" value="Coq4"/>
</dbReference>
<dbReference type="PANTHER" id="PTHR12922">
    <property type="entry name" value="UBIQUINONE BIOSYNTHESIS PROTEIN"/>
    <property type="match status" value="1"/>
</dbReference>
<evidence type="ECO:0000313" key="3">
    <source>
        <dbReference type="Proteomes" id="UP001597425"/>
    </source>
</evidence>
<accession>A0ABW5E7K8</accession>
<keyword evidence="3" id="KW-1185">Reference proteome</keyword>
<dbReference type="Gene3D" id="3.40.50.1820">
    <property type="entry name" value="alpha/beta hydrolase"/>
    <property type="match status" value="1"/>
</dbReference>
<gene>
    <name evidence="2" type="ORF">ACFSKX_04095</name>
</gene>
<name>A0ABW5E7K8_9GAMM</name>
<dbReference type="RefSeq" id="WP_265720276.1">
    <property type="nucleotide sequence ID" value="NZ_JAPIVK010000002.1"/>
</dbReference>
<organism evidence="2 3">
    <name type="scientific">Microbulbifer halophilus</name>
    <dbReference type="NCBI Taxonomy" id="453963"/>
    <lineage>
        <taxon>Bacteria</taxon>
        <taxon>Pseudomonadati</taxon>
        <taxon>Pseudomonadota</taxon>
        <taxon>Gammaproteobacteria</taxon>
        <taxon>Cellvibrionales</taxon>
        <taxon>Microbulbiferaceae</taxon>
        <taxon>Microbulbifer</taxon>
    </lineage>
</organism>
<dbReference type="Pfam" id="PF05019">
    <property type="entry name" value="Coq4"/>
    <property type="match status" value="1"/>
</dbReference>
<evidence type="ECO:0000313" key="2">
    <source>
        <dbReference type="EMBL" id="MFD2309591.1"/>
    </source>
</evidence>
<sequence>MSFSFRAPTPSSVSSMYLLIHKNRRWRRRFMTEMSENRAYATILAKKPATPGDLPSLEKAPAGSLGHTYAAFMKNHQLSLPVPVEPVPDDDFHYCVYRILNTHDLYHVLLDTVPDSYGEMVVASFTNAQIPLYLHPSTHIAGSLAYAAFNRNTSTRFLIRGCAVGHLLGLRSQPLFNVDWDTLWHLPLPEARQKLGINIPEVESLVDTHTPGSPRLKLPTLYEMGAHKAYYYERRRIGDQYVHLYTPRVPTNGLCLLGRAMFTKGDYFHPVERHSLTAALLGAGWSVAIPVPCRENSGDFDKLAKSQLAVIRELNNDGFSNLHLIGHSFSGVLYTWLCREYEELPVKGVATIACGLWIREAVKTLSRKERHHLMRYNIQMRVLQAAGRKVASRQHASEALSETKRLVRQVVQLPWKGKTLDPDNILNRLERQNPSHTVPCLSLAGNGDKMMPPSLVSTFHSRFMPHANQHIYPGAGHMNIVASDHYSGVWHTLIHWLQSGKTTEKNR</sequence>
<reference evidence="3" key="1">
    <citation type="journal article" date="2019" name="Int. J. Syst. Evol. Microbiol.">
        <title>The Global Catalogue of Microorganisms (GCM) 10K type strain sequencing project: providing services to taxonomists for standard genome sequencing and annotation.</title>
        <authorList>
            <consortium name="The Broad Institute Genomics Platform"/>
            <consortium name="The Broad Institute Genome Sequencing Center for Infectious Disease"/>
            <person name="Wu L."/>
            <person name="Ma J."/>
        </authorList>
    </citation>
    <scope>NUCLEOTIDE SEQUENCE [LARGE SCALE GENOMIC DNA]</scope>
    <source>
        <strain evidence="3">KCTC 12848</strain>
    </source>
</reference>
<dbReference type="InterPro" id="IPR029058">
    <property type="entry name" value="AB_hydrolase_fold"/>
</dbReference>
<proteinExistence type="predicted"/>
<dbReference type="InterPro" id="IPR022742">
    <property type="entry name" value="Hydrolase_4"/>
</dbReference>
<dbReference type="SUPFAM" id="SSF53474">
    <property type="entry name" value="alpha/beta-Hydrolases"/>
    <property type="match status" value="1"/>
</dbReference>
<feature type="domain" description="Serine aminopeptidase S33" evidence="1">
    <location>
        <begin position="318"/>
        <end position="478"/>
    </location>
</feature>
<dbReference type="PANTHER" id="PTHR12922:SF7">
    <property type="entry name" value="UBIQUINONE BIOSYNTHESIS PROTEIN COQ4 HOMOLOG, MITOCHONDRIAL"/>
    <property type="match status" value="1"/>
</dbReference>
<dbReference type="EMBL" id="JBHUJD010000004">
    <property type="protein sequence ID" value="MFD2309591.1"/>
    <property type="molecule type" value="Genomic_DNA"/>
</dbReference>
<evidence type="ECO:0000259" key="1">
    <source>
        <dbReference type="Pfam" id="PF12146"/>
    </source>
</evidence>
<dbReference type="Proteomes" id="UP001597425">
    <property type="component" value="Unassembled WGS sequence"/>
</dbReference>
<comment type="caution">
    <text evidence="2">The sequence shown here is derived from an EMBL/GenBank/DDBJ whole genome shotgun (WGS) entry which is preliminary data.</text>
</comment>
<protein>
    <submittedName>
        <fullName evidence="2">Coq4 family protein</fullName>
    </submittedName>
</protein>
<dbReference type="Pfam" id="PF12146">
    <property type="entry name" value="Hydrolase_4"/>
    <property type="match status" value="1"/>
</dbReference>